<evidence type="ECO:0000256" key="2">
    <source>
        <dbReference type="SAM" id="Phobius"/>
    </source>
</evidence>
<keyword evidence="4" id="KW-1185">Reference proteome</keyword>
<evidence type="ECO:0000256" key="1">
    <source>
        <dbReference type="SAM" id="MobiDB-lite"/>
    </source>
</evidence>
<reference evidence="4" key="1">
    <citation type="journal article" date="2012" name="PLoS Pathog.">
        <title>Comparative genomics of the apicomplexan parasites Toxoplasma gondii and Neospora caninum: Coccidia differing in host range and transmission strategy.</title>
        <authorList>
            <person name="Reid A.J."/>
            <person name="Vermont S.J."/>
            <person name="Cotton J.A."/>
            <person name="Harris D."/>
            <person name="Hill-Cawthorne G.A."/>
            <person name="Konen-Waisman S."/>
            <person name="Latham S.M."/>
            <person name="Mourier T."/>
            <person name="Norton R."/>
            <person name="Quail M.A."/>
            <person name="Sanders M."/>
            <person name="Shanmugam D."/>
            <person name="Sohal A."/>
            <person name="Wasmuth J.D."/>
            <person name="Brunk B."/>
            <person name="Grigg M.E."/>
            <person name="Howard J.C."/>
            <person name="Parkinson J."/>
            <person name="Roos D.S."/>
            <person name="Trees A.J."/>
            <person name="Berriman M."/>
            <person name="Pain A."/>
            <person name="Wastling J.M."/>
        </authorList>
    </citation>
    <scope>NUCLEOTIDE SEQUENCE [LARGE SCALE GENOMIC DNA]</scope>
    <source>
        <strain evidence="4">Liverpool</strain>
    </source>
</reference>
<dbReference type="OMA" id="HEFFHVG"/>
<evidence type="ECO:0000313" key="4">
    <source>
        <dbReference type="Proteomes" id="UP000007494"/>
    </source>
</evidence>
<evidence type="ECO:0000313" key="3">
    <source>
        <dbReference type="EMBL" id="CBZ52270.1"/>
    </source>
</evidence>
<name>F0VEX6_NEOCL</name>
<keyword evidence="2" id="KW-1133">Transmembrane helix</keyword>
<dbReference type="OrthoDB" id="332325at2759"/>
<keyword evidence="2" id="KW-0812">Transmembrane</keyword>
<dbReference type="Proteomes" id="UP000007494">
    <property type="component" value="Chromosome VIIa"/>
</dbReference>
<feature type="transmembrane region" description="Helical" evidence="2">
    <location>
        <begin position="80"/>
        <end position="102"/>
    </location>
</feature>
<evidence type="ECO:0008006" key="5">
    <source>
        <dbReference type="Google" id="ProtNLM"/>
    </source>
</evidence>
<dbReference type="VEuPathDB" id="ToxoDB:NCLIV_020570"/>
<gene>
    <name evidence="3" type="ORF">NCLIV_020570</name>
</gene>
<feature type="compositionally biased region" description="Basic residues" evidence="1">
    <location>
        <begin position="222"/>
        <end position="232"/>
    </location>
</feature>
<accession>F0VEX6</accession>
<protein>
    <recommendedName>
        <fullName evidence="5">Transmembrane protein</fullName>
    </recommendedName>
</protein>
<dbReference type="RefSeq" id="XP_003882302.1">
    <property type="nucleotide sequence ID" value="XM_003882253.1"/>
</dbReference>
<dbReference type="eggNOG" id="ENOG502QZ5Q">
    <property type="taxonomic scope" value="Eukaryota"/>
</dbReference>
<feature type="region of interest" description="Disordered" evidence="1">
    <location>
        <begin position="204"/>
        <end position="236"/>
    </location>
</feature>
<feature type="transmembrane region" description="Helical" evidence="2">
    <location>
        <begin position="49"/>
        <end position="68"/>
    </location>
</feature>
<sequence length="534" mass="57396">MVPDVAEQGSLPSLAGQSPRAGAALDLENVPMPPAMFSPLGDLASEERWLLVIQSIAGLIVIGGWIAVMRARKHSPQTLFKVYAFLPPVLLLCASVVSFFYFSSTPPAFFLVTEGEELPFSGSTGDGVAAGPPDSSVLLGFPRSRAPWDSWCLVFRRFVGSNYAAVATLGLLVQALLCLWRILTVLSSCPDSVPLSEDLAQPALPSRAEATPSSAPAALPGGKKKGSKRRGGGARESEVVGAPLLYLVCGRPKSSFLPDEHESPFTSSSWSRAPSAWSPESFPSFLLVHPSAWLCLYTATLIPLQLLPDYPSVFLHFCEALWMLLLLLRHSLSRDKTRFSLQIEDADPSFSSQARSVPALGASDFFFLGMQALQWFLLRPMINVVSTSAPRPGSASTHSAVAALSSQADPRRHSCFSSLFSSLCRRRSRDEPETHAQRAAHRSASRERLPSPTSHSAFLTSSTALVIPVPSRSGGVQGLKHVGPPLFVDADGDEAHEFFHVGIDDEVTHVGTQTMRQAAHARVVTEVSSAPTCS</sequence>
<keyword evidence="2" id="KW-0472">Membrane</keyword>
<dbReference type="EMBL" id="FR823388">
    <property type="protein sequence ID" value="CBZ52270.1"/>
    <property type="molecule type" value="Genomic_DNA"/>
</dbReference>
<dbReference type="InParanoid" id="F0VEX6"/>
<proteinExistence type="predicted"/>
<organism evidence="3 4">
    <name type="scientific">Neospora caninum (strain Liverpool)</name>
    <dbReference type="NCBI Taxonomy" id="572307"/>
    <lineage>
        <taxon>Eukaryota</taxon>
        <taxon>Sar</taxon>
        <taxon>Alveolata</taxon>
        <taxon>Apicomplexa</taxon>
        <taxon>Conoidasida</taxon>
        <taxon>Coccidia</taxon>
        <taxon>Eucoccidiorida</taxon>
        <taxon>Eimeriorina</taxon>
        <taxon>Sarcocystidae</taxon>
        <taxon>Neospora</taxon>
    </lineage>
</organism>
<dbReference type="GeneID" id="13444114"/>
<dbReference type="AlphaFoldDB" id="F0VEX6"/>
<feature type="region of interest" description="Disordered" evidence="1">
    <location>
        <begin position="427"/>
        <end position="455"/>
    </location>
</feature>